<evidence type="ECO:0000256" key="8">
    <source>
        <dbReference type="ARBA" id="ARBA00022840"/>
    </source>
</evidence>
<evidence type="ECO:0000256" key="9">
    <source>
        <dbReference type="ARBA" id="ARBA00022884"/>
    </source>
</evidence>
<keyword evidence="16" id="KW-1185">Reference proteome</keyword>
<keyword evidence="7 12" id="KW-0862">Zinc</keyword>
<dbReference type="SMART" id="SM00863">
    <property type="entry name" value="tRNA_SAD"/>
    <property type="match status" value="1"/>
</dbReference>
<dbReference type="PROSITE" id="PS50860">
    <property type="entry name" value="AA_TRNA_LIGASE_II_ALA"/>
    <property type="match status" value="1"/>
</dbReference>
<dbReference type="InterPro" id="IPR023033">
    <property type="entry name" value="Ala_tRNA_ligase_euk/bac"/>
</dbReference>
<dbReference type="FunFam" id="2.40.30.130:FF:000001">
    <property type="entry name" value="Alanine--tRNA ligase"/>
    <property type="match status" value="1"/>
</dbReference>
<dbReference type="PRINTS" id="PR00980">
    <property type="entry name" value="TRNASYNTHALA"/>
</dbReference>
<comment type="caution">
    <text evidence="15">The sequence shown here is derived from an EMBL/GenBank/DDBJ whole genome shotgun (WGS) entry which is preliminary data.</text>
</comment>
<dbReference type="RefSeq" id="WP_050453389.1">
    <property type="nucleotide sequence ID" value="NZ_LFJJ01000048.1"/>
</dbReference>
<dbReference type="GO" id="GO:0006419">
    <property type="term" value="P:alanyl-tRNA aminoacylation"/>
    <property type="evidence" value="ECO:0007669"/>
    <property type="project" value="UniProtKB-UniRule"/>
</dbReference>
<dbReference type="PATRIC" id="fig|242163.4.peg.5501"/>
<dbReference type="HAMAP" id="MF_00036_B">
    <property type="entry name" value="Ala_tRNA_synth_B"/>
    <property type="match status" value="1"/>
</dbReference>
<dbReference type="NCBIfam" id="TIGR00344">
    <property type="entry name" value="alaS"/>
    <property type="match status" value="1"/>
</dbReference>
<dbReference type="InterPro" id="IPR018164">
    <property type="entry name" value="Ala-tRNA-synth_IIc_N"/>
</dbReference>
<keyword evidence="6 12" id="KW-0547">Nucleotide-binding</keyword>
<dbReference type="InterPro" id="IPR018163">
    <property type="entry name" value="Thr/Ala-tRNA-synth_IIc_edit"/>
</dbReference>
<evidence type="ECO:0000256" key="4">
    <source>
        <dbReference type="ARBA" id="ARBA00022598"/>
    </source>
</evidence>
<dbReference type="InterPro" id="IPR002318">
    <property type="entry name" value="Ala-tRNA-lgiase_IIc"/>
</dbReference>
<feature type="binding site" evidence="12">
    <location>
        <position position="665"/>
    </location>
    <ligand>
        <name>Zn(2+)</name>
        <dbReference type="ChEBI" id="CHEBI:29105"/>
    </ligand>
</feature>
<dbReference type="SUPFAM" id="SSF55186">
    <property type="entry name" value="ThrRS/AlaRS common domain"/>
    <property type="match status" value="1"/>
</dbReference>
<dbReference type="Gene3D" id="3.30.54.20">
    <property type="match status" value="1"/>
</dbReference>
<feature type="binding site" evidence="12">
    <location>
        <position position="669"/>
    </location>
    <ligand>
        <name>Zn(2+)</name>
        <dbReference type="ChEBI" id="CHEBI:29105"/>
    </ligand>
</feature>
<evidence type="ECO:0000313" key="16">
    <source>
        <dbReference type="Proteomes" id="UP000036959"/>
    </source>
</evidence>
<dbReference type="InterPro" id="IPR050058">
    <property type="entry name" value="Ala-tRNA_ligase"/>
</dbReference>
<feature type="coiled-coil region" evidence="13">
    <location>
        <begin position="731"/>
        <end position="758"/>
    </location>
</feature>
<dbReference type="InterPro" id="IPR009000">
    <property type="entry name" value="Transl_B-barrel_sf"/>
</dbReference>
<dbReference type="Gene3D" id="3.30.980.10">
    <property type="entry name" value="Threonyl-trna Synthetase, Chain A, domain 2"/>
    <property type="match status" value="1"/>
</dbReference>
<dbReference type="Gene3D" id="3.30.930.10">
    <property type="entry name" value="Bira Bifunctional Protein, Domain 2"/>
    <property type="match status" value="1"/>
</dbReference>
<comment type="subcellular location">
    <subcellularLocation>
        <location evidence="1 12">Cytoplasm</location>
    </subcellularLocation>
</comment>
<dbReference type="PANTHER" id="PTHR11777">
    <property type="entry name" value="ALANYL-TRNA SYNTHETASE"/>
    <property type="match status" value="1"/>
</dbReference>
<dbReference type="InterPro" id="IPR045864">
    <property type="entry name" value="aa-tRNA-synth_II/BPL/LPL"/>
</dbReference>
<evidence type="ECO:0000259" key="14">
    <source>
        <dbReference type="PROSITE" id="PS50860"/>
    </source>
</evidence>
<gene>
    <name evidence="12" type="primary">alaS</name>
    <name evidence="15" type="ORF">BVER_00933c</name>
</gene>
<dbReference type="InterPro" id="IPR018165">
    <property type="entry name" value="Ala-tRNA-synth_IIc_core"/>
</dbReference>
<dbReference type="EMBL" id="LFJJ01000048">
    <property type="protein sequence ID" value="KND60729.1"/>
    <property type="molecule type" value="Genomic_DNA"/>
</dbReference>
<dbReference type="EC" id="6.1.1.7" evidence="12"/>
<dbReference type="InterPro" id="IPR012947">
    <property type="entry name" value="tRNA_SAD"/>
</dbReference>
<keyword evidence="4 12" id="KW-0436">Ligase</keyword>
<dbReference type="GO" id="GO:0008270">
    <property type="term" value="F:zinc ion binding"/>
    <property type="evidence" value="ECO:0007669"/>
    <property type="project" value="UniProtKB-UniRule"/>
</dbReference>
<comment type="domain">
    <text evidence="12">Consists of three domains; the N-terminal catalytic domain, the editing domain and the C-terminal C-Ala domain. The editing domain removes incorrectly charged amino acids, while the C-Ala domain, along with tRNA(Ala), serves as a bridge to cooperatively bring together the editing and aminoacylation centers thus stimulating deacylation of misacylated tRNAs.</text>
</comment>
<protein>
    <recommendedName>
        <fullName evidence="12">Alanine--tRNA ligase</fullName>
        <ecNumber evidence="12">6.1.1.7</ecNumber>
    </recommendedName>
    <alternativeName>
        <fullName evidence="12">Alanyl-tRNA synthetase</fullName>
        <shortName evidence="12">AlaRS</shortName>
    </alternativeName>
</protein>
<dbReference type="InterPro" id="IPR018162">
    <property type="entry name" value="Ala-tRNA-ligase_IIc_anticod-bd"/>
</dbReference>
<dbReference type="GO" id="GO:0002161">
    <property type="term" value="F:aminoacyl-tRNA deacylase activity"/>
    <property type="evidence" value="ECO:0007669"/>
    <property type="project" value="TreeGrafter"/>
</dbReference>
<evidence type="ECO:0000256" key="12">
    <source>
        <dbReference type="HAMAP-Rule" id="MF_00036"/>
    </source>
</evidence>
<dbReference type="PANTHER" id="PTHR11777:SF9">
    <property type="entry name" value="ALANINE--TRNA LIGASE, CYTOPLASMIC"/>
    <property type="match status" value="1"/>
</dbReference>
<dbReference type="InterPro" id="IPR003156">
    <property type="entry name" value="DHHA1_dom"/>
</dbReference>
<keyword evidence="8 12" id="KW-0067">ATP-binding</keyword>
<evidence type="ECO:0000256" key="5">
    <source>
        <dbReference type="ARBA" id="ARBA00022723"/>
    </source>
</evidence>
<accession>A0A0L0MFI5</accession>
<keyword evidence="3 12" id="KW-0820">tRNA-binding</keyword>
<dbReference type="Gene3D" id="3.10.310.40">
    <property type="match status" value="1"/>
</dbReference>
<evidence type="ECO:0000256" key="13">
    <source>
        <dbReference type="SAM" id="Coils"/>
    </source>
</evidence>
<feature type="domain" description="Alanyl-transfer RNA synthetases family profile" evidence="14">
    <location>
        <begin position="1"/>
        <end position="708"/>
    </location>
</feature>
<dbReference type="Pfam" id="PF02272">
    <property type="entry name" value="DHHA1"/>
    <property type="match status" value="1"/>
</dbReference>
<dbReference type="Gene3D" id="2.40.30.130">
    <property type="match status" value="1"/>
</dbReference>
<dbReference type="FunFam" id="3.30.54.20:FF:000001">
    <property type="entry name" value="Alanine--tRNA ligase"/>
    <property type="match status" value="1"/>
</dbReference>
<dbReference type="SUPFAM" id="SSF50447">
    <property type="entry name" value="Translation proteins"/>
    <property type="match status" value="1"/>
</dbReference>
<dbReference type="FunFam" id="3.30.980.10:FF:000004">
    <property type="entry name" value="Alanine--tRNA ligase, cytoplasmic"/>
    <property type="match status" value="1"/>
</dbReference>
<dbReference type="SUPFAM" id="SSF55681">
    <property type="entry name" value="Class II aaRS and biotin synthetases"/>
    <property type="match status" value="1"/>
</dbReference>
<dbReference type="FunFam" id="3.10.310.40:FF:000001">
    <property type="entry name" value="Alanine--tRNA ligase"/>
    <property type="match status" value="1"/>
</dbReference>
<evidence type="ECO:0000256" key="2">
    <source>
        <dbReference type="ARBA" id="ARBA00008226"/>
    </source>
</evidence>
<dbReference type="GO" id="GO:0005524">
    <property type="term" value="F:ATP binding"/>
    <property type="evidence" value="ECO:0007669"/>
    <property type="project" value="UniProtKB-UniRule"/>
</dbReference>
<evidence type="ECO:0000256" key="7">
    <source>
        <dbReference type="ARBA" id="ARBA00022833"/>
    </source>
</evidence>
<dbReference type="GO" id="GO:0045892">
    <property type="term" value="P:negative regulation of DNA-templated transcription"/>
    <property type="evidence" value="ECO:0007669"/>
    <property type="project" value="TreeGrafter"/>
</dbReference>
<evidence type="ECO:0000313" key="15">
    <source>
        <dbReference type="EMBL" id="KND60729.1"/>
    </source>
</evidence>
<dbReference type="AlphaFoldDB" id="A0A0L0MFI5"/>
<keyword evidence="12" id="KW-0963">Cytoplasm</keyword>
<comment type="catalytic activity">
    <reaction evidence="12">
        <text>tRNA(Ala) + L-alanine + ATP = L-alanyl-tRNA(Ala) + AMP + diphosphate</text>
        <dbReference type="Rhea" id="RHEA:12540"/>
        <dbReference type="Rhea" id="RHEA-COMP:9657"/>
        <dbReference type="Rhea" id="RHEA-COMP:9923"/>
        <dbReference type="ChEBI" id="CHEBI:30616"/>
        <dbReference type="ChEBI" id="CHEBI:33019"/>
        <dbReference type="ChEBI" id="CHEBI:57972"/>
        <dbReference type="ChEBI" id="CHEBI:78442"/>
        <dbReference type="ChEBI" id="CHEBI:78497"/>
        <dbReference type="ChEBI" id="CHEBI:456215"/>
        <dbReference type="EC" id="6.1.1.7"/>
    </reaction>
</comment>
<dbReference type="Pfam" id="PF01411">
    <property type="entry name" value="tRNA-synt_2c"/>
    <property type="match status" value="1"/>
</dbReference>
<comment type="function">
    <text evidence="12">Catalyzes the attachment of alanine to tRNA(Ala) in a two-step reaction: alanine is first activated by ATP to form Ala-AMP and then transferred to the acceptor end of tRNA(Ala). Also edits incorrectly charged Ser-tRNA(Ala) and Gly-tRNA(Ala) via its editing domain.</text>
</comment>
<evidence type="ECO:0000256" key="1">
    <source>
        <dbReference type="ARBA" id="ARBA00004496"/>
    </source>
</evidence>
<evidence type="ECO:0000256" key="3">
    <source>
        <dbReference type="ARBA" id="ARBA00022555"/>
    </source>
</evidence>
<keyword evidence="9 12" id="KW-0694">RNA-binding</keyword>
<reference evidence="16" key="1">
    <citation type="submission" date="2015-06" db="EMBL/GenBank/DDBJ databases">
        <title>Comparative genomics of Burkholderia leaf nodule symbionts.</title>
        <authorList>
            <person name="Carlier A."/>
            <person name="Eberl L."/>
            <person name="Pinto-Carbo M."/>
        </authorList>
    </citation>
    <scope>NUCLEOTIDE SEQUENCE [LARGE SCALE GENOMIC DNA]</scope>
    <source>
        <strain evidence="16">UZHbot4</strain>
    </source>
</reference>
<dbReference type="Proteomes" id="UP000036959">
    <property type="component" value="Unassembled WGS sequence"/>
</dbReference>
<dbReference type="SUPFAM" id="SSF101353">
    <property type="entry name" value="Putative anticodon-binding domain of alanyl-tRNA synthetase (AlaRS)"/>
    <property type="match status" value="1"/>
</dbReference>
<evidence type="ECO:0000256" key="10">
    <source>
        <dbReference type="ARBA" id="ARBA00022917"/>
    </source>
</evidence>
<keyword evidence="13" id="KW-0175">Coiled coil</keyword>
<dbReference type="GO" id="GO:0005829">
    <property type="term" value="C:cytosol"/>
    <property type="evidence" value="ECO:0007669"/>
    <property type="project" value="TreeGrafter"/>
</dbReference>
<proteinExistence type="inferred from homology"/>
<dbReference type="GO" id="GO:0004813">
    <property type="term" value="F:alanine-tRNA ligase activity"/>
    <property type="evidence" value="ECO:0007669"/>
    <property type="project" value="UniProtKB-UniRule"/>
</dbReference>
<evidence type="ECO:0000256" key="6">
    <source>
        <dbReference type="ARBA" id="ARBA00022741"/>
    </source>
</evidence>
<keyword evidence="11 12" id="KW-0030">Aminoacyl-tRNA synthetase</keyword>
<feature type="binding site" evidence="12">
    <location>
        <position position="568"/>
    </location>
    <ligand>
        <name>Zn(2+)</name>
        <dbReference type="ChEBI" id="CHEBI:29105"/>
    </ligand>
</feature>
<name>A0A0L0MFI5_9BURK</name>
<keyword evidence="5 12" id="KW-0479">Metal-binding</keyword>
<organism evidence="15 16">
    <name type="scientific">Candidatus Burkholderia verschuerenii</name>
    <dbReference type="NCBI Taxonomy" id="242163"/>
    <lineage>
        <taxon>Bacteria</taxon>
        <taxon>Pseudomonadati</taxon>
        <taxon>Pseudomonadota</taxon>
        <taxon>Betaproteobacteria</taxon>
        <taxon>Burkholderiales</taxon>
        <taxon>Burkholderiaceae</taxon>
        <taxon>Burkholderia</taxon>
    </lineage>
</organism>
<feature type="binding site" evidence="12">
    <location>
        <position position="564"/>
    </location>
    <ligand>
        <name>Zn(2+)</name>
        <dbReference type="ChEBI" id="CHEBI:29105"/>
    </ligand>
</feature>
<comment type="similarity">
    <text evidence="2 12">Belongs to the class-II aminoacyl-tRNA synthetase family.</text>
</comment>
<keyword evidence="10 12" id="KW-0648">Protein biosynthesis</keyword>
<comment type="cofactor">
    <cofactor evidence="12">
        <name>Zn(2+)</name>
        <dbReference type="ChEBI" id="CHEBI:29105"/>
    </cofactor>
    <text evidence="12">Binds 1 zinc ion per subunit.</text>
</comment>
<evidence type="ECO:0000256" key="11">
    <source>
        <dbReference type="ARBA" id="ARBA00023146"/>
    </source>
</evidence>
<dbReference type="CDD" id="cd00673">
    <property type="entry name" value="AlaRS_core"/>
    <property type="match status" value="1"/>
</dbReference>
<dbReference type="Gene3D" id="6.10.250.550">
    <property type="match status" value="1"/>
</dbReference>
<sequence length="874" mass="95549">MKAAEIREKFLKFFESKGHTIVRSSSLVPGNDPTLLFTNSGMVQFKDVFLGAESRPYKRATTAQRSVRAGGKHNDLENVGYTARHHTFFEMLGNFSFGDYFKRDAIHYCWELLTKVYQLPAEKLTVTVYKKDDEAFDIWAKEIGVPVERIIRIGDNKGARYASDNFWLMADTGPCGPCSEVFYDHGPEIWGGPPGSAEEDGDRFIEIWNLVFMQFNRDAQGNMTPLPKQCVDTGMGLERLAALLQHVHSNYEIDLFQNLIKAASRETNTPDLENNSLKVIADHIRACSFLIVDGVIPGNEGRGYVLRRIVRRAICHGYKLGKKSAFFNKLVADLVVEMGAAYPELADAQQRVTDVLRQEEERFFETIEHGMSILEGELADLEKKGVKQLDGELAFKLHDTYGFPLDLTADVCRERGVTVDEPAFDDAMARQRDQARAAGKFKLAAGLEYSGEKTTFHGYEKEAFDDAKIIALYVDGVSVKEARDGQQAVVVLDHTPFYAESGGQVGDQGVLSNASVRFAVTDTLKVQADVVGHHGTVEQGTLKVGDVVKAEIDAVRRARTARNHSATHLMHKALREVLGGHVQQKGSLVDADKTRFDFAHNAPMTDDEIRRVEQIVNSEILLNAPGIVQVMPYDEAVKGGAMALFGEKYGDTVRVLDLGFSRELCGGTHVQRTGDIGLFKIVVEGGVAAGIRRVEAITGDNAVRFVQDLDQRINAAAGVLKAQPSELTQRIVQVQEHVKSLEKELATLKSKLAANQGDELVSQAVDVSGVQVLAAQLEGADVKTLRETVDKLKDKLKSAAIVLAAVEGGKVSLIAGVTADASKKVKAGELVNFVAQQVGGKGGGRPDMAQAGGTEPANLPAALAGVTNWVQQQL</sequence>
<dbReference type="FunFam" id="3.30.930.10:FF:000004">
    <property type="entry name" value="Alanine--tRNA ligase"/>
    <property type="match status" value="1"/>
</dbReference>
<dbReference type="OrthoDB" id="9803884at2"/>
<dbReference type="Pfam" id="PF07973">
    <property type="entry name" value="tRNA_SAD"/>
    <property type="match status" value="1"/>
</dbReference>
<dbReference type="GO" id="GO:0000049">
    <property type="term" value="F:tRNA binding"/>
    <property type="evidence" value="ECO:0007669"/>
    <property type="project" value="UniProtKB-KW"/>
</dbReference>